<keyword evidence="4 14" id="KW-0997">Cell inner membrane</keyword>
<feature type="domain" description="Penicillin-binding protein transpeptidase" evidence="16">
    <location>
        <begin position="269"/>
        <end position="605"/>
    </location>
</feature>
<evidence type="ECO:0000256" key="15">
    <source>
        <dbReference type="SAM" id="MobiDB-lite"/>
    </source>
</evidence>
<evidence type="ECO:0000259" key="17">
    <source>
        <dbReference type="Pfam" id="PF03717"/>
    </source>
</evidence>
<organism evidence="18 19">
    <name type="scientific">Sutterella massiliensis</name>
    <dbReference type="NCBI Taxonomy" id="1816689"/>
    <lineage>
        <taxon>Bacteria</taxon>
        <taxon>Pseudomonadati</taxon>
        <taxon>Pseudomonadota</taxon>
        <taxon>Betaproteobacteria</taxon>
        <taxon>Burkholderiales</taxon>
        <taxon>Sutterellaceae</taxon>
        <taxon>Sutterella</taxon>
    </lineage>
</organism>
<comment type="function">
    <text evidence="14">Catalyzes cross-linking of the peptidoglycan cell wall.</text>
</comment>
<comment type="caution">
    <text evidence="14">Lacks conserved residue(s) required for the propagation of feature annotation.</text>
</comment>
<sequence>MALEFKAKSEDVAPFQRRLFFIFAVIIGLFLVLAARLAWLQIINRSDYVERAEKNRTVSITTQGARGLIVDRNGTLIAGNVQNYTLEITPDKTDDLNQTIEQLSEVVRITEADKRRFRRLREDLNRYDSIPIRYDLTPEEIAVFIGQRWRFPGVEINQRENRVYPQKNTGSHIVGYIGSISQWDKKRLDEEGSLSLYEGERNIGKVGIERSYEHLLHGEPGHESFEVTAGGHAVRTLSLSPAKPGKNLKLTVDLNLQRVTEDALKDKVGALIAIEPKTGGILAFASMPTYDPNLFPGGIDPESWNYLNTAETKPLLNRAMRGLYPIGSTYKPFVALAGLETGVTTPDYVLNDTGVFQLGNHRFRDVTGSPKGRVNLRRSIAISSDIYYYWLATELGVDRIHEFMKPWGFGQKTGIDLVGEQSGILPNREWKEKRFNTPWYMGDTPPIGIGQGYNAFTLLQLAHATATLANRGRVMTPHLVDSITDPVTGKTERVGARPAGVIKLKKSNVDTVIAGMVDVTSTGTARAIFKDAPYKVAGKTGTAQVVSIAQDSRYDEKKLSRQHHDHALFIAFAPAENPKIALAVLVENGGFGAKAAAPIARTVMDYWLTGKNTLGLPPPASVQPIKTQPNALTTRRPSHR</sequence>
<evidence type="ECO:0000256" key="11">
    <source>
        <dbReference type="ARBA" id="ARBA00022989"/>
    </source>
</evidence>
<reference evidence="18 19" key="1">
    <citation type="journal article" date="2021" name="Sci. Rep.">
        <title>The distribution of antibiotic resistance genes in chicken gut microbiota commensals.</title>
        <authorList>
            <person name="Juricova H."/>
            <person name="Matiasovicova J."/>
            <person name="Kubasova T."/>
            <person name="Cejkova D."/>
            <person name="Rychlik I."/>
        </authorList>
    </citation>
    <scope>NUCLEOTIDE SEQUENCE [LARGE SCALE GENOMIC DNA]</scope>
    <source>
        <strain evidence="18 19">An829</strain>
    </source>
</reference>
<keyword evidence="19" id="KW-1185">Reference proteome</keyword>
<dbReference type="InterPro" id="IPR012338">
    <property type="entry name" value="Beta-lactam/transpept-like"/>
</dbReference>
<keyword evidence="10 14" id="KW-0573">Peptidoglycan synthesis</keyword>
<dbReference type="GO" id="GO:0009002">
    <property type="term" value="F:serine-type D-Ala-D-Ala carboxypeptidase activity"/>
    <property type="evidence" value="ECO:0007669"/>
    <property type="project" value="UniProtKB-EC"/>
</dbReference>
<keyword evidence="5 14" id="KW-0121">Carboxypeptidase</keyword>
<evidence type="ECO:0000313" key="18">
    <source>
        <dbReference type="EMBL" id="MBM6703079.1"/>
    </source>
</evidence>
<keyword evidence="11 14" id="KW-1133">Transmembrane helix</keyword>
<dbReference type="InterPro" id="IPR001460">
    <property type="entry name" value="PCN-bd_Tpept"/>
</dbReference>
<feature type="domain" description="Penicillin-binding protein dimerisation" evidence="17">
    <location>
        <begin position="62"/>
        <end position="237"/>
    </location>
</feature>
<comment type="caution">
    <text evidence="18">The sequence shown here is derived from an EMBL/GenBank/DDBJ whole genome shotgun (WGS) entry which is preliminary data.</text>
</comment>
<name>A0ABS2DP05_9BURK</name>
<evidence type="ECO:0000256" key="14">
    <source>
        <dbReference type="HAMAP-Rule" id="MF_02081"/>
    </source>
</evidence>
<proteinExistence type="inferred from homology"/>
<keyword evidence="12 14" id="KW-0472">Membrane</keyword>
<evidence type="ECO:0000256" key="9">
    <source>
        <dbReference type="ARBA" id="ARBA00022960"/>
    </source>
</evidence>
<dbReference type="Pfam" id="PF00905">
    <property type="entry name" value="Transpeptidase"/>
    <property type="match status" value="1"/>
</dbReference>
<evidence type="ECO:0000256" key="12">
    <source>
        <dbReference type="ARBA" id="ARBA00023136"/>
    </source>
</evidence>
<evidence type="ECO:0000256" key="10">
    <source>
        <dbReference type="ARBA" id="ARBA00022984"/>
    </source>
</evidence>
<gene>
    <name evidence="14 18" type="primary">mrdA</name>
    <name evidence="18" type="ORF">H6A60_00930</name>
</gene>
<evidence type="ECO:0000256" key="4">
    <source>
        <dbReference type="ARBA" id="ARBA00022519"/>
    </source>
</evidence>
<dbReference type="Pfam" id="PF03717">
    <property type="entry name" value="PBP_dimer"/>
    <property type="match status" value="1"/>
</dbReference>
<dbReference type="InterPro" id="IPR017790">
    <property type="entry name" value="Penicillin-binding_protein_2"/>
</dbReference>
<evidence type="ECO:0000256" key="8">
    <source>
        <dbReference type="ARBA" id="ARBA00022801"/>
    </source>
</evidence>
<dbReference type="SUPFAM" id="SSF56601">
    <property type="entry name" value="beta-lactamase/transpeptidase-like"/>
    <property type="match status" value="1"/>
</dbReference>
<protein>
    <recommendedName>
        <fullName evidence="14">Peptidoglycan D,D-transpeptidase MrdA</fullName>
        <ecNumber evidence="14">3.4.16.4</ecNumber>
    </recommendedName>
    <alternativeName>
        <fullName evidence="14">Penicillin-binding protein 2</fullName>
        <shortName evidence="14">PBP-2</shortName>
    </alternativeName>
</protein>
<evidence type="ECO:0000256" key="6">
    <source>
        <dbReference type="ARBA" id="ARBA00022670"/>
    </source>
</evidence>
<dbReference type="Proteomes" id="UP000715095">
    <property type="component" value="Unassembled WGS sequence"/>
</dbReference>
<comment type="subcellular location">
    <subcellularLocation>
        <location evidence="14">Cell inner membrane</location>
        <topology evidence="14">Single-pass membrane protein</topology>
    </subcellularLocation>
    <subcellularLocation>
        <location evidence="2">Cell membrane</location>
    </subcellularLocation>
    <subcellularLocation>
        <location evidence="1">Membrane</location>
        <topology evidence="1">Single-pass membrane protein</topology>
    </subcellularLocation>
</comment>
<evidence type="ECO:0000256" key="1">
    <source>
        <dbReference type="ARBA" id="ARBA00004167"/>
    </source>
</evidence>
<comment type="similarity">
    <text evidence="14">Belongs to the transpeptidase family. MrdA subfamily.</text>
</comment>
<dbReference type="InterPro" id="IPR005311">
    <property type="entry name" value="PBP_dimer"/>
</dbReference>
<evidence type="ECO:0000256" key="3">
    <source>
        <dbReference type="ARBA" id="ARBA00022475"/>
    </source>
</evidence>
<dbReference type="Gene3D" id="3.40.710.10">
    <property type="entry name" value="DD-peptidase/beta-lactamase superfamily"/>
    <property type="match status" value="1"/>
</dbReference>
<keyword evidence="7 14" id="KW-0812">Transmembrane</keyword>
<keyword evidence="3 14" id="KW-1003">Cell membrane</keyword>
<evidence type="ECO:0000256" key="13">
    <source>
        <dbReference type="ARBA" id="ARBA00023316"/>
    </source>
</evidence>
<dbReference type="SUPFAM" id="SSF56519">
    <property type="entry name" value="Penicillin binding protein dimerisation domain"/>
    <property type="match status" value="1"/>
</dbReference>
<evidence type="ECO:0000256" key="2">
    <source>
        <dbReference type="ARBA" id="ARBA00004236"/>
    </source>
</evidence>
<feature type="compositionally biased region" description="Polar residues" evidence="15">
    <location>
        <begin position="624"/>
        <end position="640"/>
    </location>
</feature>
<keyword evidence="8 14" id="KW-0378">Hydrolase</keyword>
<dbReference type="HAMAP" id="MF_02081">
    <property type="entry name" value="MrdA_transpept"/>
    <property type="match status" value="1"/>
</dbReference>
<dbReference type="NCBIfam" id="TIGR03423">
    <property type="entry name" value="pbp2_mrdA"/>
    <property type="match status" value="1"/>
</dbReference>
<evidence type="ECO:0000256" key="5">
    <source>
        <dbReference type="ARBA" id="ARBA00022645"/>
    </source>
</evidence>
<dbReference type="PANTHER" id="PTHR30627">
    <property type="entry name" value="PEPTIDOGLYCAN D,D-TRANSPEPTIDASE"/>
    <property type="match status" value="1"/>
</dbReference>
<feature type="region of interest" description="Disordered" evidence="15">
    <location>
        <begin position="617"/>
        <end position="640"/>
    </location>
</feature>
<evidence type="ECO:0000256" key="7">
    <source>
        <dbReference type="ARBA" id="ARBA00022692"/>
    </source>
</evidence>
<evidence type="ECO:0000313" key="19">
    <source>
        <dbReference type="Proteomes" id="UP000715095"/>
    </source>
</evidence>
<dbReference type="RefSeq" id="WP_205101460.1">
    <property type="nucleotide sequence ID" value="NZ_JACJJC010000001.1"/>
</dbReference>
<comment type="pathway">
    <text evidence="14">Cell wall biogenesis; peptidoglycan biosynthesis.</text>
</comment>
<keyword evidence="13 14" id="KW-0961">Cell wall biogenesis/degradation</keyword>
<dbReference type="InterPro" id="IPR050515">
    <property type="entry name" value="Beta-lactam/transpept"/>
</dbReference>
<dbReference type="PANTHER" id="PTHR30627:SF2">
    <property type="entry name" value="PEPTIDOGLYCAN D,D-TRANSPEPTIDASE MRDA"/>
    <property type="match status" value="1"/>
</dbReference>
<dbReference type="Gene3D" id="3.90.1310.10">
    <property type="entry name" value="Penicillin-binding protein 2a (Domain 2)"/>
    <property type="match status" value="1"/>
</dbReference>
<dbReference type="EC" id="3.4.16.4" evidence="14"/>
<keyword evidence="6 14" id="KW-0645">Protease</keyword>
<dbReference type="InterPro" id="IPR036138">
    <property type="entry name" value="PBP_dimer_sf"/>
</dbReference>
<feature type="active site" description="Acyl-ester intermediate" evidence="14">
    <location>
        <position position="328"/>
    </location>
</feature>
<comment type="catalytic activity">
    <reaction evidence="14">
        <text>Preferential cleavage: (Ac)2-L-Lys-D-Ala-|-D-Ala. Also transpeptidation of peptidyl-alanyl moieties that are N-acyl substituents of D-alanine.</text>
        <dbReference type="EC" id="3.4.16.4"/>
    </reaction>
</comment>
<keyword evidence="9 14" id="KW-0133">Cell shape</keyword>
<dbReference type="EMBL" id="JACJJC010000001">
    <property type="protein sequence ID" value="MBM6703079.1"/>
    <property type="molecule type" value="Genomic_DNA"/>
</dbReference>
<evidence type="ECO:0000259" key="16">
    <source>
        <dbReference type="Pfam" id="PF00905"/>
    </source>
</evidence>
<feature type="transmembrane region" description="Helical" evidence="14">
    <location>
        <begin position="20"/>
        <end position="39"/>
    </location>
</feature>
<accession>A0ABS2DP05</accession>